<sequence>MSSPVSHFVSRGQRRLHYSTAGSGPVTVFFEAGLGKSRSTWALVQPAVAEFARTVVYDRAGHGISDPDDEGRGIRRLLDDHLAVLDAATDGPCVLVGHSYGGPLVPCRRPPTADRRPDRVSGVVLVDEVSEIVPPRKMMAAMRGASALYGGQVVLSRLGLLGPLLERSYYRTLSGDALRTAVEEGASVMATRAARQEWRNFRSSFIALHEMGPHIPAVPLTTISSNRIPVEQRPGRDVLGSAHRRTAELSAHGRHVYAARRNHYVQFEEPDLVVDEIRALVRRVTG</sequence>
<dbReference type="Gene3D" id="3.40.50.1820">
    <property type="entry name" value="alpha/beta hydrolase"/>
    <property type="match status" value="1"/>
</dbReference>
<dbReference type="AlphaFoldDB" id="X0Q3I5"/>
<evidence type="ECO:0000313" key="2">
    <source>
        <dbReference type="EMBL" id="GAF50768.1"/>
    </source>
</evidence>
<organism evidence="2 3">
    <name type="scientific">Rhodococcus wratislaviensis NBRC 100605</name>
    <dbReference type="NCBI Taxonomy" id="1219028"/>
    <lineage>
        <taxon>Bacteria</taxon>
        <taxon>Bacillati</taxon>
        <taxon>Actinomycetota</taxon>
        <taxon>Actinomycetes</taxon>
        <taxon>Mycobacteriales</taxon>
        <taxon>Nocardiaceae</taxon>
        <taxon>Rhodococcus</taxon>
    </lineage>
</organism>
<dbReference type="EMBL" id="BAWF01000095">
    <property type="protein sequence ID" value="GAF50768.1"/>
    <property type="molecule type" value="Genomic_DNA"/>
</dbReference>
<keyword evidence="3" id="KW-1185">Reference proteome</keyword>
<dbReference type="RefSeq" id="WP_255221796.1">
    <property type="nucleotide sequence ID" value="NZ_BAWF01000095.1"/>
</dbReference>
<protein>
    <recommendedName>
        <fullName evidence="1">AB hydrolase-1 domain-containing protein</fullName>
    </recommendedName>
</protein>
<dbReference type="PANTHER" id="PTHR43433:SF8">
    <property type="entry name" value="BIFUNCTIONAL LIPASE_ADENYLATE CYCLASE LIPJ"/>
    <property type="match status" value="1"/>
</dbReference>
<dbReference type="Proteomes" id="UP000019491">
    <property type="component" value="Unassembled WGS sequence"/>
</dbReference>
<evidence type="ECO:0000259" key="1">
    <source>
        <dbReference type="Pfam" id="PF12697"/>
    </source>
</evidence>
<accession>X0Q3I5</accession>
<feature type="domain" description="AB hydrolase-1" evidence="1">
    <location>
        <begin position="33"/>
        <end position="275"/>
    </location>
</feature>
<dbReference type="InterPro" id="IPR029058">
    <property type="entry name" value="AB_hydrolase_fold"/>
</dbReference>
<comment type="caution">
    <text evidence="2">The sequence shown here is derived from an EMBL/GenBank/DDBJ whole genome shotgun (WGS) entry which is preliminary data.</text>
</comment>
<gene>
    <name evidence="2" type="ORF">RW1_095_03930</name>
</gene>
<dbReference type="GO" id="GO:0003824">
    <property type="term" value="F:catalytic activity"/>
    <property type="evidence" value="ECO:0007669"/>
    <property type="project" value="UniProtKB-ARBA"/>
</dbReference>
<dbReference type="Pfam" id="PF12697">
    <property type="entry name" value="Abhydrolase_6"/>
    <property type="match status" value="1"/>
</dbReference>
<dbReference type="InterPro" id="IPR050471">
    <property type="entry name" value="AB_hydrolase"/>
</dbReference>
<reference evidence="2 3" key="1">
    <citation type="submission" date="2014-02" db="EMBL/GenBank/DDBJ databases">
        <title>Whole genome shotgun sequence of Rhodococcus wratislaviensis NBRC 100605.</title>
        <authorList>
            <person name="Hosoyama A."/>
            <person name="Tsuchikane K."/>
            <person name="Yoshida I."/>
            <person name="Ohji S."/>
            <person name="Ichikawa N."/>
            <person name="Yamazoe A."/>
            <person name="Fujita N."/>
        </authorList>
    </citation>
    <scope>NUCLEOTIDE SEQUENCE [LARGE SCALE GENOMIC DNA]</scope>
    <source>
        <strain evidence="2 3">NBRC 100605</strain>
    </source>
</reference>
<proteinExistence type="predicted"/>
<evidence type="ECO:0000313" key="3">
    <source>
        <dbReference type="Proteomes" id="UP000019491"/>
    </source>
</evidence>
<dbReference type="SUPFAM" id="SSF53474">
    <property type="entry name" value="alpha/beta-Hydrolases"/>
    <property type="match status" value="1"/>
</dbReference>
<dbReference type="InterPro" id="IPR000073">
    <property type="entry name" value="AB_hydrolase_1"/>
</dbReference>
<dbReference type="PANTHER" id="PTHR43433">
    <property type="entry name" value="HYDROLASE, ALPHA/BETA FOLD FAMILY PROTEIN"/>
    <property type="match status" value="1"/>
</dbReference>
<name>X0Q3I5_RHOWR</name>